<dbReference type="InterPro" id="IPR003388">
    <property type="entry name" value="Reticulon"/>
</dbReference>
<dbReference type="Gene3D" id="1.20.5.2480">
    <property type="match status" value="1"/>
</dbReference>
<dbReference type="PANTHER" id="PTHR45799">
    <property type="entry name" value="RETICULON-LIKE PROTEIN"/>
    <property type="match status" value="1"/>
</dbReference>
<dbReference type="PANTHER" id="PTHR45799:SF2">
    <property type="entry name" value="RETICULON-LIKE PROTEIN"/>
    <property type="match status" value="1"/>
</dbReference>
<comment type="caution">
    <text evidence="8">The sequence shown here is derived from an EMBL/GenBank/DDBJ whole genome shotgun (WGS) entry which is preliminary data.</text>
</comment>
<evidence type="ECO:0000259" key="7">
    <source>
        <dbReference type="PROSITE" id="PS50845"/>
    </source>
</evidence>
<dbReference type="PROSITE" id="PS50845">
    <property type="entry name" value="RETICULON"/>
    <property type="match status" value="1"/>
</dbReference>
<protein>
    <recommendedName>
        <fullName evidence="6">Reticulon-like protein</fullName>
    </recommendedName>
</protein>
<organism evidence="8 9">
    <name type="scientific">Necator americanus</name>
    <name type="common">Human hookworm</name>
    <dbReference type="NCBI Taxonomy" id="51031"/>
    <lineage>
        <taxon>Eukaryota</taxon>
        <taxon>Metazoa</taxon>
        <taxon>Ecdysozoa</taxon>
        <taxon>Nematoda</taxon>
        <taxon>Chromadorea</taxon>
        <taxon>Rhabditida</taxon>
        <taxon>Rhabditina</taxon>
        <taxon>Rhabditomorpha</taxon>
        <taxon>Strongyloidea</taxon>
        <taxon>Ancylostomatidae</taxon>
        <taxon>Bunostominae</taxon>
        <taxon>Necator</taxon>
    </lineage>
</organism>
<keyword evidence="2 6" id="KW-0812">Transmembrane</keyword>
<sequence length="250" mass="27645">MSKAGAVGRGLYAVLAFLVNAALRIGINVSLVAAVAVTVYAVGTFSKEALKQRKEVLELIYWRDPKKSAVALSLILLAVFILAKYPILSVIAYTGLAILAGTLGFRVFKTIEAQVKKTNGENPFQEYLAKDLTLPQERIHAQVDVLTEHGTLLANQVKRLVFVENIVDSAKFALILWALTYIAHWFSGFTLIVLGILAVFSVPKVYEMYQEPIDAQLAVISDHIKNATKMAEEKLPFLKKVQAEVEKKEQ</sequence>
<evidence type="ECO:0000313" key="8">
    <source>
        <dbReference type="EMBL" id="KAK6755787.1"/>
    </source>
</evidence>
<reference evidence="8 9" key="1">
    <citation type="submission" date="2023-08" db="EMBL/GenBank/DDBJ databases">
        <title>A Necator americanus chromosomal reference genome.</title>
        <authorList>
            <person name="Ilik V."/>
            <person name="Petrzelkova K.J."/>
            <person name="Pardy F."/>
            <person name="Fuh T."/>
            <person name="Niatou-Singa F.S."/>
            <person name="Gouil Q."/>
            <person name="Baker L."/>
            <person name="Ritchie M.E."/>
            <person name="Jex A.R."/>
            <person name="Gazzola D."/>
            <person name="Li H."/>
            <person name="Toshio Fujiwara R."/>
            <person name="Zhan B."/>
            <person name="Aroian R.V."/>
            <person name="Pafco B."/>
            <person name="Schwarz E.M."/>
        </authorList>
    </citation>
    <scope>NUCLEOTIDE SEQUENCE [LARGE SCALE GENOMIC DNA]</scope>
    <source>
        <strain evidence="8 9">Aroian</strain>
        <tissue evidence="8">Whole animal</tissue>
    </source>
</reference>
<dbReference type="InterPro" id="IPR046964">
    <property type="entry name" value="RTN1-4"/>
</dbReference>
<dbReference type="EMBL" id="JAVFWL010000005">
    <property type="protein sequence ID" value="KAK6755787.1"/>
    <property type="molecule type" value="Genomic_DNA"/>
</dbReference>
<feature type="transmembrane region" description="Helical" evidence="6">
    <location>
        <begin position="12"/>
        <end position="43"/>
    </location>
</feature>
<gene>
    <name evidence="8" type="primary">Necator_chrV.g19072</name>
    <name evidence="8" type="ORF">RB195_014281</name>
</gene>
<evidence type="ECO:0000256" key="6">
    <source>
        <dbReference type="RuleBase" id="RU363132"/>
    </source>
</evidence>
<evidence type="ECO:0000256" key="1">
    <source>
        <dbReference type="ARBA" id="ARBA00004477"/>
    </source>
</evidence>
<keyword evidence="5 6" id="KW-0472">Membrane</keyword>
<evidence type="ECO:0000313" key="9">
    <source>
        <dbReference type="Proteomes" id="UP001303046"/>
    </source>
</evidence>
<feature type="domain" description="Reticulon" evidence="7">
    <location>
        <begin position="56"/>
        <end position="249"/>
    </location>
</feature>
<feature type="transmembrane region" description="Helical" evidence="6">
    <location>
        <begin position="174"/>
        <end position="200"/>
    </location>
</feature>
<keyword evidence="9" id="KW-1185">Reference proteome</keyword>
<name>A0ABR1DZB4_NECAM</name>
<dbReference type="Pfam" id="PF02453">
    <property type="entry name" value="Reticulon"/>
    <property type="match status" value="1"/>
</dbReference>
<evidence type="ECO:0000256" key="2">
    <source>
        <dbReference type="ARBA" id="ARBA00022692"/>
    </source>
</evidence>
<comment type="subcellular location">
    <subcellularLocation>
        <location evidence="1 6">Endoplasmic reticulum membrane</location>
        <topology evidence="1 6">Multi-pass membrane protein</topology>
    </subcellularLocation>
</comment>
<evidence type="ECO:0000256" key="3">
    <source>
        <dbReference type="ARBA" id="ARBA00022824"/>
    </source>
</evidence>
<keyword evidence="4 6" id="KW-1133">Transmembrane helix</keyword>
<evidence type="ECO:0000256" key="5">
    <source>
        <dbReference type="ARBA" id="ARBA00023136"/>
    </source>
</evidence>
<keyword evidence="3 6" id="KW-0256">Endoplasmic reticulum</keyword>
<feature type="transmembrane region" description="Helical" evidence="6">
    <location>
        <begin position="69"/>
        <end position="85"/>
    </location>
</feature>
<proteinExistence type="predicted"/>
<dbReference type="Proteomes" id="UP001303046">
    <property type="component" value="Unassembled WGS sequence"/>
</dbReference>
<evidence type="ECO:0000256" key="4">
    <source>
        <dbReference type="ARBA" id="ARBA00022989"/>
    </source>
</evidence>
<accession>A0ABR1DZB4</accession>